<dbReference type="NCBIfam" id="NF033521">
    <property type="entry name" value="lasso_leader_L3"/>
    <property type="match status" value="1"/>
</dbReference>
<dbReference type="EMBL" id="JACSPY010000012">
    <property type="protein sequence ID" value="MBD8021370.1"/>
    <property type="molecule type" value="Genomic_DNA"/>
</dbReference>
<accession>A0ABR8WWA7</accession>
<dbReference type="Pfam" id="PF19397">
    <property type="entry name" value="DUF5972"/>
    <property type="match status" value="1"/>
</dbReference>
<protein>
    <submittedName>
        <fullName evidence="1">Lasso RiPP family leader peptide-containing protein</fullName>
    </submittedName>
</protein>
<name>A0ABR8WWA7_9MICO</name>
<proteinExistence type="predicted"/>
<reference evidence="1 2" key="1">
    <citation type="submission" date="2020-08" db="EMBL/GenBank/DDBJ databases">
        <title>A Genomic Blueprint of the Chicken Gut Microbiome.</title>
        <authorList>
            <person name="Gilroy R."/>
            <person name="Ravi A."/>
            <person name="Getino M."/>
            <person name="Pursley I."/>
            <person name="Horton D.L."/>
            <person name="Alikhan N.-F."/>
            <person name="Baker D."/>
            <person name="Gharbi K."/>
            <person name="Hall N."/>
            <person name="Watson M."/>
            <person name="Adriaenssens E.M."/>
            <person name="Foster-Nyarko E."/>
            <person name="Jarju S."/>
            <person name="Secka A."/>
            <person name="Antonio M."/>
            <person name="Oren A."/>
            <person name="Chaudhuri R."/>
            <person name="La Ragione R.M."/>
            <person name="Hildebrand F."/>
            <person name="Pallen M.J."/>
        </authorList>
    </citation>
    <scope>NUCLEOTIDE SEQUENCE [LARGE SCALE GENOMIC DNA]</scope>
    <source>
        <strain evidence="1 2">Re57</strain>
    </source>
</reference>
<keyword evidence="2" id="KW-1185">Reference proteome</keyword>
<dbReference type="RefSeq" id="WP_191726756.1">
    <property type="nucleotide sequence ID" value="NZ_JACSPY010000012.1"/>
</dbReference>
<dbReference type="InterPro" id="IPR046015">
    <property type="entry name" value="DUF5972"/>
</dbReference>
<evidence type="ECO:0000313" key="2">
    <source>
        <dbReference type="Proteomes" id="UP000651517"/>
    </source>
</evidence>
<organism evidence="1 2">
    <name type="scientific">Brevibacterium gallinarum</name>
    <dbReference type="NCBI Taxonomy" id="2762220"/>
    <lineage>
        <taxon>Bacteria</taxon>
        <taxon>Bacillati</taxon>
        <taxon>Actinomycetota</taxon>
        <taxon>Actinomycetes</taxon>
        <taxon>Micrococcales</taxon>
        <taxon>Brevibacteriaceae</taxon>
        <taxon>Brevibacterium</taxon>
    </lineage>
</organism>
<evidence type="ECO:0000313" key="1">
    <source>
        <dbReference type="EMBL" id="MBD8021370.1"/>
    </source>
</evidence>
<dbReference type="Proteomes" id="UP000651517">
    <property type="component" value="Unassembled WGS sequence"/>
</dbReference>
<comment type="caution">
    <text evidence="1">The sequence shown here is derived from an EMBL/GenBank/DDBJ whole genome shotgun (WGS) entry which is preliminary data.</text>
</comment>
<gene>
    <name evidence="1" type="ORF">H9634_11330</name>
</gene>
<sequence>MALTYEAPQLLELGNFHKDTGEFIGPHDEQILPLDDHSFEG</sequence>